<dbReference type="GeneID" id="19324260"/>
<dbReference type="Proteomes" id="UP000014074">
    <property type="component" value="Unassembled WGS sequence"/>
</dbReference>
<dbReference type="AlphaFoldDB" id="R8BMS1"/>
<dbReference type="RefSeq" id="XP_007914626.1">
    <property type="nucleotide sequence ID" value="XM_007916435.1"/>
</dbReference>
<dbReference type="KEGG" id="tmn:UCRPA7_3869"/>
<evidence type="ECO:0000313" key="1">
    <source>
        <dbReference type="EMBL" id="EOO00651.1"/>
    </source>
</evidence>
<dbReference type="EMBL" id="KB933063">
    <property type="protein sequence ID" value="EOO00651.1"/>
    <property type="molecule type" value="Genomic_DNA"/>
</dbReference>
<dbReference type="Gene3D" id="3.70.10.10">
    <property type="match status" value="1"/>
</dbReference>
<accession>R8BMS1</accession>
<protein>
    <submittedName>
        <fullName evidence="1">Putative dna repair protein rad9 protein</fullName>
    </submittedName>
</protein>
<sequence>MEHFGPGIELLDVNTEDDGVVNFTCFTEKQVNLNNEAVLKKPLHTSIAVDAEEFDDLSVPEKLHIICCLLEARAADEGIL</sequence>
<organism evidence="1 2">
    <name type="scientific">Phaeoacremonium minimum (strain UCR-PA7)</name>
    <name type="common">Esca disease fungus</name>
    <name type="synonym">Togninia minima</name>
    <dbReference type="NCBI Taxonomy" id="1286976"/>
    <lineage>
        <taxon>Eukaryota</taxon>
        <taxon>Fungi</taxon>
        <taxon>Dikarya</taxon>
        <taxon>Ascomycota</taxon>
        <taxon>Pezizomycotina</taxon>
        <taxon>Sordariomycetes</taxon>
        <taxon>Sordariomycetidae</taxon>
        <taxon>Togniniales</taxon>
        <taxon>Togniniaceae</taxon>
        <taxon>Phaeoacremonium</taxon>
    </lineage>
</organism>
<evidence type="ECO:0000313" key="2">
    <source>
        <dbReference type="Proteomes" id="UP000014074"/>
    </source>
</evidence>
<name>R8BMS1_PHAM7</name>
<proteinExistence type="predicted"/>
<dbReference type="eggNOG" id="KOG2810">
    <property type="taxonomic scope" value="Eukaryota"/>
</dbReference>
<keyword evidence="2" id="KW-1185">Reference proteome</keyword>
<reference evidence="2" key="1">
    <citation type="journal article" date="2013" name="Genome Announc.">
        <title>Draft genome sequence of the ascomycete Phaeoacremonium aleophilum strain UCR-PA7, a causal agent of the esca disease complex in grapevines.</title>
        <authorList>
            <person name="Blanco-Ulate B."/>
            <person name="Rolshausen P."/>
            <person name="Cantu D."/>
        </authorList>
    </citation>
    <scope>NUCLEOTIDE SEQUENCE [LARGE SCALE GENOMIC DNA]</scope>
    <source>
        <strain evidence="2">UCR-PA7</strain>
    </source>
</reference>
<dbReference type="HOGENOM" id="CLU_2591463_0_0_1"/>
<dbReference type="OrthoDB" id="60092at2759"/>
<gene>
    <name evidence="1" type="ORF">UCRPA7_3869</name>
</gene>